<reference evidence="1 2" key="1">
    <citation type="journal article" date="2022" name="Front. Cell. Infect. Microbiol.">
        <title>The Genomes of Two Strains of Taenia crassiceps the Animal Model for the Study of Human Cysticercosis.</title>
        <authorList>
            <person name="Bobes R.J."/>
            <person name="Estrada K."/>
            <person name="Rios-Valencia D.G."/>
            <person name="Calderon-Gallegos A."/>
            <person name="de la Torre P."/>
            <person name="Carrero J.C."/>
            <person name="Sanchez-Flores A."/>
            <person name="Laclette J.P."/>
        </authorList>
    </citation>
    <scope>NUCLEOTIDE SEQUENCE [LARGE SCALE GENOMIC DNA]</scope>
    <source>
        <strain evidence="1">WFUcys</strain>
    </source>
</reference>
<keyword evidence="2" id="KW-1185">Reference proteome</keyword>
<proteinExistence type="predicted"/>
<dbReference type="Proteomes" id="UP001651158">
    <property type="component" value="Unassembled WGS sequence"/>
</dbReference>
<sequence length="85" mass="9586">MKTLMVKYQWKSGSKVCQLYFEVICMKKLSDVNRIGKITFDGYLKAVQGESLLLELLGPCLPTDAVRRTVTSDSGLGCYYLFSHV</sequence>
<evidence type="ECO:0000313" key="2">
    <source>
        <dbReference type="Proteomes" id="UP001651158"/>
    </source>
</evidence>
<comment type="caution">
    <text evidence="1">The sequence shown here is derived from an EMBL/GenBank/DDBJ whole genome shotgun (WGS) entry which is preliminary data.</text>
</comment>
<dbReference type="EMBL" id="JAKROA010000007">
    <property type="protein sequence ID" value="KAL5105745.1"/>
    <property type="molecule type" value="Genomic_DNA"/>
</dbReference>
<organism evidence="1 2">
    <name type="scientific">Taenia crassiceps</name>
    <dbReference type="NCBI Taxonomy" id="6207"/>
    <lineage>
        <taxon>Eukaryota</taxon>
        <taxon>Metazoa</taxon>
        <taxon>Spiralia</taxon>
        <taxon>Lophotrochozoa</taxon>
        <taxon>Platyhelminthes</taxon>
        <taxon>Cestoda</taxon>
        <taxon>Eucestoda</taxon>
        <taxon>Cyclophyllidea</taxon>
        <taxon>Taeniidae</taxon>
        <taxon>Taenia</taxon>
    </lineage>
</organism>
<accession>A0ABR4Q8K8</accession>
<gene>
    <name evidence="1" type="ORF">TcWFU_003594</name>
</gene>
<evidence type="ECO:0000313" key="1">
    <source>
        <dbReference type="EMBL" id="KAL5105745.1"/>
    </source>
</evidence>
<name>A0ABR4Q8K8_9CEST</name>
<protein>
    <submittedName>
        <fullName evidence="1">Uncharacterized protein</fullName>
    </submittedName>
</protein>